<name>A0A6A6VLM7_9PLEO</name>
<protein>
    <submittedName>
        <fullName evidence="2">Uncharacterized protein</fullName>
    </submittedName>
</protein>
<feature type="region of interest" description="Disordered" evidence="1">
    <location>
        <begin position="1"/>
        <end position="115"/>
    </location>
</feature>
<evidence type="ECO:0000256" key="1">
    <source>
        <dbReference type="SAM" id="MobiDB-lite"/>
    </source>
</evidence>
<dbReference type="AlphaFoldDB" id="A0A6A6VLM7"/>
<feature type="compositionally biased region" description="Polar residues" evidence="1">
    <location>
        <begin position="33"/>
        <end position="43"/>
    </location>
</feature>
<dbReference type="EMBL" id="MU006563">
    <property type="protein sequence ID" value="KAF2750696.1"/>
    <property type="molecule type" value="Genomic_DNA"/>
</dbReference>
<reference evidence="2" key="1">
    <citation type="journal article" date="2020" name="Stud. Mycol.">
        <title>101 Dothideomycetes genomes: a test case for predicting lifestyles and emergence of pathogens.</title>
        <authorList>
            <person name="Haridas S."/>
            <person name="Albert R."/>
            <person name="Binder M."/>
            <person name="Bloem J."/>
            <person name="Labutti K."/>
            <person name="Salamov A."/>
            <person name="Andreopoulos B."/>
            <person name="Baker S."/>
            <person name="Barry K."/>
            <person name="Bills G."/>
            <person name="Bluhm B."/>
            <person name="Cannon C."/>
            <person name="Castanera R."/>
            <person name="Culley D."/>
            <person name="Daum C."/>
            <person name="Ezra D."/>
            <person name="Gonzalez J."/>
            <person name="Henrissat B."/>
            <person name="Kuo A."/>
            <person name="Liang C."/>
            <person name="Lipzen A."/>
            <person name="Lutzoni F."/>
            <person name="Magnuson J."/>
            <person name="Mondo S."/>
            <person name="Nolan M."/>
            <person name="Ohm R."/>
            <person name="Pangilinan J."/>
            <person name="Park H.-J."/>
            <person name="Ramirez L."/>
            <person name="Alfaro M."/>
            <person name="Sun H."/>
            <person name="Tritt A."/>
            <person name="Yoshinaga Y."/>
            <person name="Zwiers L.-H."/>
            <person name="Turgeon B."/>
            <person name="Goodwin S."/>
            <person name="Spatafora J."/>
            <person name="Crous P."/>
            <person name="Grigoriev I."/>
        </authorList>
    </citation>
    <scope>NUCLEOTIDE SEQUENCE</scope>
    <source>
        <strain evidence="2">CBS 119925</strain>
    </source>
</reference>
<gene>
    <name evidence="2" type="ORF">M011DRAFT_474205</name>
</gene>
<sequence>MSVHDEVPSHVDRSIDTAQDIDAIEESRLVQDTGPSGTSGSTPNPKPVPDADLVDDSNSNETSDLLRRTGPAILRDSDGNSTLTDSTDLGEGTNAAESQDSDETWASALSHPAED</sequence>
<keyword evidence="3" id="KW-1185">Reference proteome</keyword>
<organism evidence="2 3">
    <name type="scientific">Sporormia fimetaria CBS 119925</name>
    <dbReference type="NCBI Taxonomy" id="1340428"/>
    <lineage>
        <taxon>Eukaryota</taxon>
        <taxon>Fungi</taxon>
        <taxon>Dikarya</taxon>
        <taxon>Ascomycota</taxon>
        <taxon>Pezizomycotina</taxon>
        <taxon>Dothideomycetes</taxon>
        <taxon>Pleosporomycetidae</taxon>
        <taxon>Pleosporales</taxon>
        <taxon>Sporormiaceae</taxon>
        <taxon>Sporormia</taxon>
    </lineage>
</organism>
<evidence type="ECO:0000313" key="3">
    <source>
        <dbReference type="Proteomes" id="UP000799440"/>
    </source>
</evidence>
<dbReference type="Proteomes" id="UP000799440">
    <property type="component" value="Unassembled WGS sequence"/>
</dbReference>
<accession>A0A6A6VLM7</accession>
<feature type="compositionally biased region" description="Basic and acidic residues" evidence="1">
    <location>
        <begin position="1"/>
        <end position="15"/>
    </location>
</feature>
<proteinExistence type="predicted"/>
<evidence type="ECO:0000313" key="2">
    <source>
        <dbReference type="EMBL" id="KAF2750696.1"/>
    </source>
</evidence>